<evidence type="ECO:0000313" key="2">
    <source>
        <dbReference type="EMBL" id="ETN77066.1"/>
    </source>
</evidence>
<sequence>MCLADEPVEETCVPAGAIATINCETITEEHNIEWLKERVPIHVRRDEPKDLDIRFVADDSEDGHNHSLTIVSIEPSDAGEYGVIIDGRYTTVTKIVVTESEVFTQSIFEEPEVDVSLQMYSVRDDASVDLIEKRITVLEKDVHDETRATQEITHLFASKEQPVENGFDFVDIIDEADDEYRKEEFYVEKIDETAFGAAAAVAVEMTEKLFQDTFVELEEIQRRGEVISYAQEKGSAASTPESEQFEEIADVCVEFPTSDEDIPSPKEQRHDEETIKFGDEEHHFVATLVRDSINDAMKEAITIEITTSSIHDEVTFQQKQEDGDREIPFADSSATTVEEQSLDTQKEDVQTITAVETITSLKHEQEKIKSEEENRVVRDLDDVPHADDAAVSIPLFKKETIASEMSYGQESAALLSADVGKIQSEEVLIPLELYKDPPSYCVERSVPRARKCKLTVFLTFDEKYDLLPVQEVQLSIDFNAPPEAEVTEVILSQIMYEDDEASTIEDTLTSLSSSCLYTVPEFLVPLKNSYEIREKSRALFKVVVKGVPLPRIAWFHNDNLLNPEKNILNIVCEDGVSFLEICECTEKWSGVLTCEAMNSAGTCKIKSEISVTPEGIDPYVVQHYRLQCLYLQVRDFSEREELPVEIHLDGIPCQTDVEFVVPCLKQSEFRAASFSVEEDLQPTRSISPFEDENLSELSISSATGQSPAFTVALPPQVYSKLNESIQLKCSFTGQPLPSVTWEKDGNLVDLNKNYTIITEDGITILRLEYTTLEDNAIFSCTIANSFGMLTSQCRVIVEDDVHVHKNVAIRVICDRESASAEVNAVLNGPSQMETKFSTRPAVDKQKELEEETITENEIQEISYGQAPYFQLPLQDGYFAGNKCVLKCIVVATPPAQVQWIVNEEMITDDENHRVIIEDGIAILQILNISCEELKISCTAINNYGKSVTTCHRTRSTFKLENEIPQSPFFILPLKDIECCEEEVQLKCVLSGEPLPKITWIVNGKELKEECGASIYEDGITLLSLKNLKKGETKIAECKHLTTTKLVSAEIEKIIVEKGEREQQKEEVALAPPGTTAEKTVELVTAAPEDKTEKVQFSVSEKVPEKVEEITVEKTEQKDEAVVVAQITAAEKTEQEVDAVAEEKKPAEIEK</sequence>
<evidence type="ECO:0000313" key="3">
    <source>
        <dbReference type="Proteomes" id="UP000053676"/>
    </source>
</evidence>
<gene>
    <name evidence="2" type="ORF">NECAME_11323</name>
</gene>
<dbReference type="Proteomes" id="UP000053676">
    <property type="component" value="Unassembled WGS sequence"/>
</dbReference>
<dbReference type="Gene3D" id="2.60.40.10">
    <property type="entry name" value="Immunoglobulins"/>
    <property type="match status" value="5"/>
</dbReference>
<dbReference type="InterPro" id="IPR003599">
    <property type="entry name" value="Ig_sub"/>
</dbReference>
<feature type="domain" description="Ig-like" evidence="1">
    <location>
        <begin position="967"/>
        <end position="1047"/>
    </location>
</feature>
<dbReference type="InterPro" id="IPR013098">
    <property type="entry name" value="Ig_I-set"/>
</dbReference>
<feature type="non-terminal residue" evidence="2">
    <location>
        <position position="1150"/>
    </location>
</feature>
<feature type="domain" description="Ig-like" evidence="1">
    <location>
        <begin position="707"/>
        <end position="796"/>
    </location>
</feature>
<dbReference type="InterPro" id="IPR003598">
    <property type="entry name" value="Ig_sub2"/>
</dbReference>
<dbReference type="Pfam" id="PF07679">
    <property type="entry name" value="I-set"/>
    <property type="match status" value="4"/>
</dbReference>
<dbReference type="InterPro" id="IPR013783">
    <property type="entry name" value="Ig-like_fold"/>
</dbReference>
<dbReference type="SMART" id="SM00409">
    <property type="entry name" value="IG"/>
    <property type="match status" value="3"/>
</dbReference>
<protein>
    <submittedName>
        <fullName evidence="2">Immunoglobulin I-set domain protein</fullName>
    </submittedName>
</protein>
<proteinExistence type="predicted"/>
<feature type="domain" description="Ig-like" evidence="1">
    <location>
        <begin position="867"/>
        <end position="948"/>
    </location>
</feature>
<dbReference type="AlphaFoldDB" id="W2T7C0"/>
<dbReference type="SUPFAM" id="SSF48726">
    <property type="entry name" value="Immunoglobulin"/>
    <property type="match status" value="5"/>
</dbReference>
<keyword evidence="3" id="KW-1185">Reference proteome</keyword>
<dbReference type="SMART" id="SM00408">
    <property type="entry name" value="IGc2"/>
    <property type="match status" value="3"/>
</dbReference>
<dbReference type="PANTHER" id="PTHR47633">
    <property type="entry name" value="IMMUNOGLOBULIN"/>
    <property type="match status" value="1"/>
</dbReference>
<dbReference type="OMA" id="LSQIMYE"/>
<accession>W2T7C0</accession>
<dbReference type="OrthoDB" id="5865883at2759"/>
<organism evidence="2 3">
    <name type="scientific">Necator americanus</name>
    <name type="common">Human hookworm</name>
    <dbReference type="NCBI Taxonomy" id="51031"/>
    <lineage>
        <taxon>Eukaryota</taxon>
        <taxon>Metazoa</taxon>
        <taxon>Ecdysozoa</taxon>
        <taxon>Nematoda</taxon>
        <taxon>Chromadorea</taxon>
        <taxon>Rhabditida</taxon>
        <taxon>Rhabditina</taxon>
        <taxon>Rhabditomorpha</taxon>
        <taxon>Strongyloidea</taxon>
        <taxon>Ancylostomatidae</taxon>
        <taxon>Bunostominae</taxon>
        <taxon>Necator</taxon>
    </lineage>
</organism>
<dbReference type="PROSITE" id="PS50835">
    <property type="entry name" value="IG_LIKE"/>
    <property type="match status" value="5"/>
</dbReference>
<dbReference type="InterPro" id="IPR007110">
    <property type="entry name" value="Ig-like_dom"/>
</dbReference>
<dbReference type="KEGG" id="nai:NECAME_11323"/>
<dbReference type="CDD" id="cd00096">
    <property type="entry name" value="Ig"/>
    <property type="match status" value="1"/>
</dbReference>
<dbReference type="EMBL" id="KI660196">
    <property type="protein sequence ID" value="ETN77066.1"/>
    <property type="molecule type" value="Genomic_DNA"/>
</dbReference>
<feature type="domain" description="Ig-like" evidence="1">
    <location>
        <begin position="1"/>
        <end position="93"/>
    </location>
</feature>
<dbReference type="PANTHER" id="PTHR47633:SF4">
    <property type="entry name" value="MYOPALLADIN ISOFORM X1"/>
    <property type="match status" value="1"/>
</dbReference>
<evidence type="ECO:0000259" key="1">
    <source>
        <dbReference type="PROSITE" id="PS50835"/>
    </source>
</evidence>
<dbReference type="InterPro" id="IPR036179">
    <property type="entry name" value="Ig-like_dom_sf"/>
</dbReference>
<reference evidence="3" key="1">
    <citation type="journal article" date="2014" name="Nat. Genet.">
        <title>Genome of the human hookworm Necator americanus.</title>
        <authorList>
            <person name="Tang Y.T."/>
            <person name="Gao X."/>
            <person name="Rosa B.A."/>
            <person name="Abubucker S."/>
            <person name="Hallsworth-Pepin K."/>
            <person name="Martin J."/>
            <person name="Tyagi R."/>
            <person name="Heizer E."/>
            <person name="Zhang X."/>
            <person name="Bhonagiri-Palsikar V."/>
            <person name="Minx P."/>
            <person name="Warren W.C."/>
            <person name="Wang Q."/>
            <person name="Zhan B."/>
            <person name="Hotez P.J."/>
            <person name="Sternberg P.W."/>
            <person name="Dougall A."/>
            <person name="Gaze S.T."/>
            <person name="Mulvenna J."/>
            <person name="Sotillo J."/>
            <person name="Ranganathan S."/>
            <person name="Rabelo E.M."/>
            <person name="Wilson R.K."/>
            <person name="Felgner P.L."/>
            <person name="Bethony J."/>
            <person name="Hawdon J.M."/>
            <person name="Gasser R.B."/>
            <person name="Loukas A."/>
            <person name="Mitreva M."/>
        </authorList>
    </citation>
    <scope>NUCLEOTIDE SEQUENCE [LARGE SCALE GENOMIC DNA]</scope>
</reference>
<name>W2T7C0_NECAM</name>
<dbReference type="STRING" id="51031.W2T7C0"/>
<feature type="domain" description="Ig-like" evidence="1">
    <location>
        <begin position="520"/>
        <end position="610"/>
    </location>
</feature>